<dbReference type="InterPro" id="IPR000385">
    <property type="entry name" value="MoaA_NifB_PqqE_Fe-S-bd_CS"/>
</dbReference>
<dbReference type="Gene3D" id="3.20.20.70">
    <property type="entry name" value="Aldolase class I"/>
    <property type="match status" value="1"/>
</dbReference>
<dbReference type="PROSITE" id="PS51918">
    <property type="entry name" value="RADICAL_SAM"/>
    <property type="match status" value="1"/>
</dbReference>
<evidence type="ECO:0000313" key="15">
    <source>
        <dbReference type="Proteomes" id="UP000198916"/>
    </source>
</evidence>
<dbReference type="InterPro" id="IPR010505">
    <property type="entry name" value="MoaA_twitch"/>
</dbReference>
<dbReference type="RefSeq" id="WP_090605198.1">
    <property type="nucleotide sequence ID" value="NZ_FNZR01000003.1"/>
</dbReference>
<keyword evidence="3" id="KW-0004">4Fe-4S</keyword>
<dbReference type="Pfam" id="PF06463">
    <property type="entry name" value="Mob_synth_C"/>
    <property type="match status" value="1"/>
</dbReference>
<dbReference type="InterPro" id="IPR050105">
    <property type="entry name" value="MoCo_biosynth_MoaA/MoaC"/>
</dbReference>
<evidence type="ECO:0000256" key="2">
    <source>
        <dbReference type="ARBA" id="ARBA00012167"/>
    </source>
</evidence>
<dbReference type="InterPro" id="IPR013785">
    <property type="entry name" value="Aldolase_TIM"/>
</dbReference>
<dbReference type="InterPro" id="IPR040064">
    <property type="entry name" value="MoaA-like"/>
</dbReference>
<dbReference type="GO" id="GO:0061798">
    <property type="term" value="F:GTP 3',8'-cyclase activity"/>
    <property type="evidence" value="ECO:0007669"/>
    <property type="project" value="UniProtKB-EC"/>
</dbReference>
<dbReference type="EC" id="4.1.99.22" evidence="2"/>
<dbReference type="NCBIfam" id="TIGR02666">
    <property type="entry name" value="moaA"/>
    <property type="match status" value="1"/>
</dbReference>
<evidence type="ECO:0000256" key="3">
    <source>
        <dbReference type="ARBA" id="ARBA00022485"/>
    </source>
</evidence>
<keyword evidence="9" id="KW-0342">GTP-binding</keyword>
<dbReference type="SFLD" id="SFLDG01067">
    <property type="entry name" value="SPASM/twitch_domain_containing"/>
    <property type="match status" value="1"/>
</dbReference>
<keyword evidence="5" id="KW-0479">Metal-binding</keyword>
<dbReference type="SFLD" id="SFLDS00029">
    <property type="entry name" value="Radical_SAM"/>
    <property type="match status" value="1"/>
</dbReference>
<dbReference type="GO" id="GO:0051539">
    <property type="term" value="F:4 iron, 4 sulfur cluster binding"/>
    <property type="evidence" value="ECO:0007669"/>
    <property type="project" value="UniProtKB-KW"/>
</dbReference>
<dbReference type="SFLD" id="SFLDG01383">
    <property type="entry name" value="cyclic_pyranopterin_phosphate"/>
    <property type="match status" value="1"/>
</dbReference>
<evidence type="ECO:0000256" key="9">
    <source>
        <dbReference type="ARBA" id="ARBA00023134"/>
    </source>
</evidence>
<dbReference type="InterPro" id="IPR006638">
    <property type="entry name" value="Elp3/MiaA/NifB-like_rSAM"/>
</dbReference>
<sequence>MMLDTYHRKHTYLRISLTDVCNLRCFYCMPDESYDFMPMKHLMQPPEIEMIAKVFVELGVTKIRLTGGEPLARRDFDDIVLRLSALPVELTLTTNATLLHQHVGALQLAGIRNLNISLDTLSPERFQQLTRRDKFSLTMRNIRMAIDRGFQVKINMVVMKGVNVDEVLDFVAWTKDEPIDVRFIEFMPFAGNRWTGEQVFAKQDIMDLITARYAAIPLHQDPHATSQPYAIPGHRGTFAVISTMSAPFCAGCNRMRLTADGKMKNCLFSKTESDLLSAVRGGKPLEHLIRENILGKAEKLGGQFGDVPFENIIGDQLVNRSMISIGG</sequence>
<keyword evidence="8" id="KW-0411">Iron-sulfur</keyword>
<protein>
    <recommendedName>
        <fullName evidence="2">GTP 3',8-cyclase</fullName>
        <ecNumber evidence="2">4.1.99.22</ecNumber>
    </recommendedName>
</protein>
<dbReference type="InterPro" id="IPR007197">
    <property type="entry name" value="rSAM"/>
</dbReference>
<dbReference type="EMBL" id="FNZR01000003">
    <property type="protein sequence ID" value="SEL13281.1"/>
    <property type="molecule type" value="Genomic_DNA"/>
</dbReference>
<evidence type="ECO:0000256" key="5">
    <source>
        <dbReference type="ARBA" id="ARBA00022723"/>
    </source>
</evidence>
<dbReference type="UniPathway" id="UPA00344"/>
<dbReference type="SMART" id="SM00729">
    <property type="entry name" value="Elp3"/>
    <property type="match status" value="1"/>
</dbReference>
<dbReference type="CDD" id="cd01335">
    <property type="entry name" value="Radical_SAM"/>
    <property type="match status" value="1"/>
</dbReference>
<dbReference type="GO" id="GO:0005525">
    <property type="term" value="F:GTP binding"/>
    <property type="evidence" value="ECO:0007669"/>
    <property type="project" value="UniProtKB-KW"/>
</dbReference>
<dbReference type="SUPFAM" id="SSF102114">
    <property type="entry name" value="Radical SAM enzymes"/>
    <property type="match status" value="1"/>
</dbReference>
<keyword evidence="6" id="KW-0547">Nucleotide-binding</keyword>
<dbReference type="GO" id="GO:0006777">
    <property type="term" value="P:Mo-molybdopterin cofactor biosynthetic process"/>
    <property type="evidence" value="ECO:0007669"/>
    <property type="project" value="UniProtKB-KW"/>
</dbReference>
<dbReference type="GO" id="GO:0061799">
    <property type="term" value="F:cyclic pyranopterin monophosphate synthase activity"/>
    <property type="evidence" value="ECO:0007669"/>
    <property type="project" value="TreeGrafter"/>
</dbReference>
<dbReference type="AlphaFoldDB" id="A0A1H7MQ88"/>
<dbReference type="STRING" id="332977.SAMN05421740_103601"/>
<dbReference type="InterPro" id="IPR013483">
    <property type="entry name" value="MoaA"/>
</dbReference>
<dbReference type="CDD" id="cd21117">
    <property type="entry name" value="Twitch_MoaA"/>
    <property type="match status" value="1"/>
</dbReference>
<gene>
    <name evidence="14" type="ORF">SAMN05421740_103601</name>
</gene>
<comment type="catalytic activity">
    <reaction evidence="12">
        <text>GTP + AH2 + S-adenosyl-L-methionine = (8S)-3',8-cyclo-7,8-dihydroguanosine 5'-triphosphate + 5'-deoxyadenosine + L-methionine + A + H(+)</text>
        <dbReference type="Rhea" id="RHEA:49576"/>
        <dbReference type="ChEBI" id="CHEBI:13193"/>
        <dbReference type="ChEBI" id="CHEBI:15378"/>
        <dbReference type="ChEBI" id="CHEBI:17319"/>
        <dbReference type="ChEBI" id="CHEBI:17499"/>
        <dbReference type="ChEBI" id="CHEBI:37565"/>
        <dbReference type="ChEBI" id="CHEBI:57844"/>
        <dbReference type="ChEBI" id="CHEBI:59789"/>
        <dbReference type="ChEBI" id="CHEBI:131766"/>
        <dbReference type="EC" id="4.1.99.22"/>
    </reaction>
</comment>
<evidence type="ECO:0000256" key="8">
    <source>
        <dbReference type="ARBA" id="ARBA00023014"/>
    </source>
</evidence>
<dbReference type="SFLD" id="SFLDG01386">
    <property type="entry name" value="main_SPASM_domain-containing"/>
    <property type="match status" value="1"/>
</dbReference>
<keyword evidence="7" id="KW-0408">Iron</keyword>
<evidence type="ECO:0000256" key="7">
    <source>
        <dbReference type="ARBA" id="ARBA00023004"/>
    </source>
</evidence>
<dbReference type="PROSITE" id="PS01305">
    <property type="entry name" value="MOAA_NIFB_PQQE"/>
    <property type="match status" value="1"/>
</dbReference>
<dbReference type="InterPro" id="IPR058240">
    <property type="entry name" value="rSAM_sf"/>
</dbReference>
<dbReference type="PANTHER" id="PTHR22960:SF0">
    <property type="entry name" value="MOLYBDENUM COFACTOR BIOSYNTHESIS PROTEIN 1"/>
    <property type="match status" value="1"/>
</dbReference>
<organism evidence="14 15">
    <name type="scientific">Parapedobacter koreensis</name>
    <dbReference type="NCBI Taxonomy" id="332977"/>
    <lineage>
        <taxon>Bacteria</taxon>
        <taxon>Pseudomonadati</taxon>
        <taxon>Bacteroidota</taxon>
        <taxon>Sphingobacteriia</taxon>
        <taxon>Sphingobacteriales</taxon>
        <taxon>Sphingobacteriaceae</taxon>
        <taxon>Parapedobacter</taxon>
    </lineage>
</organism>
<dbReference type="OrthoDB" id="9763993at2"/>
<dbReference type="PANTHER" id="PTHR22960">
    <property type="entry name" value="MOLYBDOPTERIN COFACTOR SYNTHESIS PROTEIN A"/>
    <property type="match status" value="1"/>
</dbReference>
<accession>A0A1H7MQ88</accession>
<keyword evidence="15" id="KW-1185">Reference proteome</keyword>
<evidence type="ECO:0000256" key="10">
    <source>
        <dbReference type="ARBA" id="ARBA00023150"/>
    </source>
</evidence>
<evidence type="ECO:0000256" key="4">
    <source>
        <dbReference type="ARBA" id="ARBA00022691"/>
    </source>
</evidence>
<dbReference type="Pfam" id="PF04055">
    <property type="entry name" value="Radical_SAM"/>
    <property type="match status" value="1"/>
</dbReference>
<evidence type="ECO:0000259" key="13">
    <source>
        <dbReference type="PROSITE" id="PS51918"/>
    </source>
</evidence>
<evidence type="ECO:0000256" key="1">
    <source>
        <dbReference type="ARBA" id="ARBA00001966"/>
    </source>
</evidence>
<evidence type="ECO:0000256" key="12">
    <source>
        <dbReference type="ARBA" id="ARBA00048697"/>
    </source>
</evidence>
<keyword evidence="11" id="KW-0456">Lyase</keyword>
<keyword evidence="4" id="KW-0949">S-adenosyl-L-methionine</keyword>
<evidence type="ECO:0000313" key="14">
    <source>
        <dbReference type="EMBL" id="SEL13281.1"/>
    </source>
</evidence>
<dbReference type="Proteomes" id="UP000198916">
    <property type="component" value="Unassembled WGS sequence"/>
</dbReference>
<evidence type="ECO:0000256" key="6">
    <source>
        <dbReference type="ARBA" id="ARBA00022741"/>
    </source>
</evidence>
<feature type="domain" description="Radical SAM core" evidence="13">
    <location>
        <begin position="5"/>
        <end position="221"/>
    </location>
</feature>
<reference evidence="15" key="1">
    <citation type="submission" date="2016-10" db="EMBL/GenBank/DDBJ databases">
        <authorList>
            <person name="Varghese N."/>
            <person name="Submissions S."/>
        </authorList>
    </citation>
    <scope>NUCLEOTIDE SEQUENCE [LARGE SCALE GENOMIC DNA]</scope>
    <source>
        <strain evidence="15">Jip14</strain>
    </source>
</reference>
<proteinExistence type="predicted"/>
<name>A0A1H7MQ88_9SPHI</name>
<dbReference type="GO" id="GO:0046872">
    <property type="term" value="F:metal ion binding"/>
    <property type="evidence" value="ECO:0007669"/>
    <property type="project" value="UniProtKB-KW"/>
</dbReference>
<keyword evidence="10" id="KW-0501">Molybdenum cofactor biosynthesis</keyword>
<comment type="cofactor">
    <cofactor evidence="1">
        <name>[4Fe-4S] cluster</name>
        <dbReference type="ChEBI" id="CHEBI:49883"/>
    </cofactor>
</comment>
<evidence type="ECO:0000256" key="11">
    <source>
        <dbReference type="ARBA" id="ARBA00023239"/>
    </source>
</evidence>